<dbReference type="EMBL" id="JAGDFM010000689">
    <property type="protein sequence ID" value="KAG7376474.1"/>
    <property type="molecule type" value="Genomic_DNA"/>
</dbReference>
<comment type="caution">
    <text evidence="1">The sequence shown here is derived from an EMBL/GenBank/DDBJ whole genome shotgun (WGS) entry which is preliminary data.</text>
</comment>
<evidence type="ECO:0000313" key="2">
    <source>
        <dbReference type="Proteomes" id="UP000694044"/>
    </source>
</evidence>
<dbReference type="OrthoDB" id="129047at2759"/>
<dbReference type="AlphaFoldDB" id="A0A8T1VAA0"/>
<dbReference type="Proteomes" id="UP000694044">
    <property type="component" value="Unassembled WGS sequence"/>
</dbReference>
<organism evidence="1 2">
    <name type="scientific">Phytophthora pseudosyringae</name>
    <dbReference type="NCBI Taxonomy" id="221518"/>
    <lineage>
        <taxon>Eukaryota</taxon>
        <taxon>Sar</taxon>
        <taxon>Stramenopiles</taxon>
        <taxon>Oomycota</taxon>
        <taxon>Peronosporomycetes</taxon>
        <taxon>Peronosporales</taxon>
        <taxon>Peronosporaceae</taxon>
        <taxon>Phytophthora</taxon>
    </lineage>
</organism>
<proteinExistence type="predicted"/>
<gene>
    <name evidence="1" type="ORF">PHYPSEUDO_013319</name>
</gene>
<protein>
    <submittedName>
        <fullName evidence="1">Uncharacterized protein</fullName>
    </submittedName>
</protein>
<dbReference type="PANTHER" id="PTHR33129:SF1">
    <property type="entry name" value="ATP-BINDING PROTEIN"/>
    <property type="match status" value="1"/>
</dbReference>
<reference evidence="1" key="1">
    <citation type="submission" date="2021-02" db="EMBL/GenBank/DDBJ databases">
        <authorList>
            <person name="Palmer J.M."/>
        </authorList>
    </citation>
    <scope>NUCLEOTIDE SEQUENCE</scope>
    <source>
        <strain evidence="1">SCRP734</strain>
    </source>
</reference>
<sequence length="443" mass="48947">MAWKKAHTQGKMVLFLCDGPPESVRSPMVVFTSPNVKWLNAMRKHNCTLYMPLWTCEELQEAAFALGLAESSGITDEVVEARFNTFGGVARECFLTTQFLVKKALREMVKEIKEISNPRKLHNLCDGLSKCNDCHGVLHYVPDESIMLPETQLASPFVVEKLAQHMLEGVENDRDRLRTELKGISQAAPLLGWLFETDVHEGLQRGCTLKARLLQHNDTTGKSDNSDDKLQQTFQIAESPQPDVVKLKDLSPAAATRGPYHKLDLDQFESISGFYLPKMDSTEVTAPALVVWNATNLLILFQMTISKSHPMNASGIISVLKKLGLVKAVKSNPNQAALVFVVPEDIGAGYKRQKITPEATEDDSVLNVDGIGPQAREKLAKLGIDTIKGLKAAIDAKTLPPKTIRPQTIKSLGDIRDKSYSEAMAEIPQYVCSFSRTDEAASD</sequence>
<evidence type="ECO:0000313" key="1">
    <source>
        <dbReference type="EMBL" id="KAG7376474.1"/>
    </source>
</evidence>
<keyword evidence="2" id="KW-1185">Reference proteome</keyword>
<name>A0A8T1VAA0_9STRA</name>
<accession>A0A8T1VAA0</accession>
<dbReference type="PANTHER" id="PTHR33129">
    <property type="entry name" value="PROTEIN KINASE DOMAIN-CONTAINING PROTEIN-RELATED"/>
    <property type="match status" value="1"/>
</dbReference>
<dbReference type="InterPro" id="IPR052980">
    <property type="entry name" value="Crinkler_effector"/>
</dbReference>